<proteinExistence type="inferred from homology"/>
<gene>
    <name evidence="4" type="ORF">Pth03_52140</name>
</gene>
<evidence type="ECO:0000313" key="5">
    <source>
        <dbReference type="Proteomes" id="UP000605992"/>
    </source>
</evidence>
<organism evidence="4 5">
    <name type="scientific">Planotetraspora thailandica</name>
    <dbReference type="NCBI Taxonomy" id="487172"/>
    <lineage>
        <taxon>Bacteria</taxon>
        <taxon>Bacillati</taxon>
        <taxon>Actinomycetota</taxon>
        <taxon>Actinomycetes</taxon>
        <taxon>Streptosporangiales</taxon>
        <taxon>Streptosporangiaceae</taxon>
        <taxon>Planotetraspora</taxon>
    </lineage>
</organism>
<dbReference type="InterPro" id="IPR036291">
    <property type="entry name" value="NAD(P)-bd_dom_sf"/>
</dbReference>
<reference evidence="4" key="1">
    <citation type="submission" date="2021-01" db="EMBL/GenBank/DDBJ databases">
        <title>Whole genome shotgun sequence of Planotetraspora thailandica NBRC 104271.</title>
        <authorList>
            <person name="Komaki H."/>
            <person name="Tamura T."/>
        </authorList>
    </citation>
    <scope>NUCLEOTIDE SEQUENCE</scope>
    <source>
        <strain evidence="4">NBRC 104271</strain>
    </source>
</reference>
<dbReference type="PANTHER" id="PTHR44196:SF1">
    <property type="entry name" value="DEHYDROGENASE_REDUCTASE SDR FAMILY MEMBER 7B"/>
    <property type="match status" value="1"/>
</dbReference>
<dbReference type="EMBL" id="BOOR01000041">
    <property type="protein sequence ID" value="GII56825.1"/>
    <property type="molecule type" value="Genomic_DNA"/>
</dbReference>
<dbReference type="SUPFAM" id="SSF51735">
    <property type="entry name" value="NAD(P)-binding Rossmann-fold domains"/>
    <property type="match status" value="1"/>
</dbReference>
<name>A0A8J3XY30_9ACTN</name>
<dbReference type="PANTHER" id="PTHR44196">
    <property type="entry name" value="DEHYDROGENASE/REDUCTASE SDR FAMILY MEMBER 7B"/>
    <property type="match status" value="1"/>
</dbReference>
<dbReference type="PROSITE" id="PS00061">
    <property type="entry name" value="ADH_SHORT"/>
    <property type="match status" value="1"/>
</dbReference>
<dbReference type="AlphaFoldDB" id="A0A8J3XY30"/>
<keyword evidence="2" id="KW-0560">Oxidoreductase</keyword>
<dbReference type="Proteomes" id="UP000605992">
    <property type="component" value="Unassembled WGS sequence"/>
</dbReference>
<evidence type="ECO:0000313" key="4">
    <source>
        <dbReference type="EMBL" id="GII56825.1"/>
    </source>
</evidence>
<evidence type="ECO:0008006" key="6">
    <source>
        <dbReference type="Google" id="ProtNLM"/>
    </source>
</evidence>
<evidence type="ECO:0000256" key="2">
    <source>
        <dbReference type="ARBA" id="ARBA00023002"/>
    </source>
</evidence>
<dbReference type="Gene3D" id="3.40.50.720">
    <property type="entry name" value="NAD(P)-binding Rossmann-like Domain"/>
    <property type="match status" value="1"/>
</dbReference>
<evidence type="ECO:0000256" key="3">
    <source>
        <dbReference type="RuleBase" id="RU000363"/>
    </source>
</evidence>
<dbReference type="PRINTS" id="PR00080">
    <property type="entry name" value="SDRFAMILY"/>
</dbReference>
<accession>A0A8J3XY30</accession>
<dbReference type="GO" id="GO:0016020">
    <property type="term" value="C:membrane"/>
    <property type="evidence" value="ECO:0007669"/>
    <property type="project" value="TreeGrafter"/>
</dbReference>
<evidence type="ECO:0000256" key="1">
    <source>
        <dbReference type="ARBA" id="ARBA00006484"/>
    </source>
</evidence>
<dbReference type="CDD" id="cd05233">
    <property type="entry name" value="SDR_c"/>
    <property type="match status" value="1"/>
</dbReference>
<comment type="caution">
    <text evidence="4">The sequence shown here is derived from an EMBL/GenBank/DDBJ whole genome shotgun (WGS) entry which is preliminary data.</text>
</comment>
<protein>
    <recommendedName>
        <fullName evidence="6">Short-chain dehydrogenase</fullName>
    </recommendedName>
</protein>
<comment type="similarity">
    <text evidence="1 3">Belongs to the short-chain dehydrogenases/reductases (SDR) family.</text>
</comment>
<dbReference type="PRINTS" id="PR00081">
    <property type="entry name" value="GDHRDH"/>
</dbReference>
<dbReference type="GO" id="GO:0016491">
    <property type="term" value="F:oxidoreductase activity"/>
    <property type="evidence" value="ECO:0007669"/>
    <property type="project" value="UniProtKB-KW"/>
</dbReference>
<dbReference type="InterPro" id="IPR020904">
    <property type="entry name" value="Sc_DH/Rdtase_CS"/>
</dbReference>
<dbReference type="Pfam" id="PF00106">
    <property type="entry name" value="adh_short"/>
    <property type="match status" value="1"/>
</dbReference>
<keyword evidence="5" id="KW-1185">Reference proteome</keyword>
<dbReference type="InterPro" id="IPR002347">
    <property type="entry name" value="SDR_fam"/>
</dbReference>
<sequence length="270" mass="27788">MLVTGASSGIGAATAVALAGRGARLVLAGRDEERLAAVAARTGGEILTADLPGDVAGLAADAGPVDVLVNNAGEGWSGPVARMPGEAVERLIAVDLVAPVQLARLLLPQMIGRGGGRLVFVASIAGAVGVRDEAVYSAAKAGLMAFAEALRYELRDPEAYGDARDGLAGAKTRGRGIGVTVVVPGVVDTPFFARRGVPYGRRRPAPIPPERVARAIVRAVERDRPECYVPGWLRLPARLRGAFPGPFRALAGRVGMPGRVSRRAAPGSTP</sequence>